<feature type="transmembrane region" description="Helical" evidence="1">
    <location>
        <begin position="6"/>
        <end position="23"/>
    </location>
</feature>
<evidence type="ECO:0000313" key="3">
    <source>
        <dbReference type="Proteomes" id="UP000310477"/>
    </source>
</evidence>
<protein>
    <submittedName>
        <fullName evidence="2">Uncharacterized protein</fullName>
    </submittedName>
</protein>
<reference evidence="2 3" key="1">
    <citation type="submission" date="2019-04" db="EMBL/GenBank/DDBJ databases">
        <title>Pedobacter sp. AR-2-6 sp. nov., isolated from Arctic soil.</title>
        <authorList>
            <person name="Dahal R.H."/>
            <person name="Kim D.-U."/>
        </authorList>
    </citation>
    <scope>NUCLEOTIDE SEQUENCE [LARGE SCALE GENOMIC DNA]</scope>
    <source>
        <strain evidence="2 3">AR-2-6</strain>
    </source>
</reference>
<evidence type="ECO:0000256" key="1">
    <source>
        <dbReference type="SAM" id="Phobius"/>
    </source>
</evidence>
<accession>A0A4U1CA25</accession>
<proteinExistence type="predicted"/>
<dbReference type="Proteomes" id="UP000310477">
    <property type="component" value="Unassembled WGS sequence"/>
</dbReference>
<gene>
    <name evidence="2" type="ORF">FA045_05830</name>
</gene>
<comment type="caution">
    <text evidence="2">The sequence shown here is derived from an EMBL/GenBank/DDBJ whole genome shotgun (WGS) entry which is preliminary data.</text>
</comment>
<evidence type="ECO:0000313" key="2">
    <source>
        <dbReference type="EMBL" id="TKC01770.1"/>
    </source>
</evidence>
<keyword evidence="1" id="KW-0812">Transmembrane</keyword>
<keyword evidence="1" id="KW-1133">Transmembrane helix</keyword>
<dbReference type="RefSeq" id="WP_136875458.1">
    <property type="nucleotide sequence ID" value="NZ_SWBO01000003.1"/>
</dbReference>
<name>A0A4U1CA25_9SPHI</name>
<dbReference type="AlphaFoldDB" id="A0A4U1CA25"/>
<dbReference type="OrthoDB" id="1042325at2"/>
<keyword evidence="3" id="KW-1185">Reference proteome</keyword>
<sequence>MSITVILIIVGMIAIYGGIFYFMHLKKKKQKEMFLNTDFNAEMRKAETYKNNFLNGELAFIPMQMEGKIIDAFNYANIDYSTKDSIKDGMKDSLKGLATLGTVRFHTVQTPKYLILSGADLHLLDTDTEGEISNHLVFDATRLQASTITELPLEGMIKAFAKQKGDNVKAYRIALATDGSPIELIMFSALLFTYANAGASAFSLNVQKNLEEIIIANDFLKKLGDRYSNLKVTGLLG</sequence>
<organism evidence="2 3">
    <name type="scientific">Pedobacter cryotolerans</name>
    <dbReference type="NCBI Taxonomy" id="2571270"/>
    <lineage>
        <taxon>Bacteria</taxon>
        <taxon>Pseudomonadati</taxon>
        <taxon>Bacteroidota</taxon>
        <taxon>Sphingobacteriia</taxon>
        <taxon>Sphingobacteriales</taxon>
        <taxon>Sphingobacteriaceae</taxon>
        <taxon>Pedobacter</taxon>
    </lineage>
</organism>
<dbReference type="EMBL" id="SWBO01000003">
    <property type="protein sequence ID" value="TKC01770.1"/>
    <property type="molecule type" value="Genomic_DNA"/>
</dbReference>
<keyword evidence="1" id="KW-0472">Membrane</keyword>